<gene>
    <name evidence="1" type="ORF">ZHAS_00008964</name>
</gene>
<dbReference type="EMBL" id="ATLV01016450">
    <property type="status" value="NOT_ANNOTATED_CDS"/>
    <property type="molecule type" value="Genomic_DNA"/>
</dbReference>
<reference evidence="2" key="2">
    <citation type="submission" date="2020-05" db="UniProtKB">
        <authorList>
            <consortium name="EnsemblMetazoa"/>
        </authorList>
    </citation>
    <scope>IDENTIFICATION</scope>
</reference>
<sequence>MSDIAVVVSVCKSGNRRRSSPCQVLRTDKKRVSGIGWLKSETRYSYPMPYIGVEPAAPPVGDRPNPVAKRGNGRWLATSVDDSVVLVRLQASLSWTGL</sequence>
<dbReference type="AlphaFoldDB" id="A0A084VTQ9"/>
<organism evidence="1">
    <name type="scientific">Anopheles sinensis</name>
    <name type="common">Mosquito</name>
    <dbReference type="NCBI Taxonomy" id="74873"/>
    <lineage>
        <taxon>Eukaryota</taxon>
        <taxon>Metazoa</taxon>
        <taxon>Ecdysozoa</taxon>
        <taxon>Arthropoda</taxon>
        <taxon>Hexapoda</taxon>
        <taxon>Insecta</taxon>
        <taxon>Pterygota</taxon>
        <taxon>Neoptera</taxon>
        <taxon>Endopterygota</taxon>
        <taxon>Diptera</taxon>
        <taxon>Nematocera</taxon>
        <taxon>Culicoidea</taxon>
        <taxon>Culicidae</taxon>
        <taxon>Anophelinae</taxon>
        <taxon>Anopheles</taxon>
    </lineage>
</organism>
<keyword evidence="3" id="KW-1185">Reference proteome</keyword>
<dbReference type="EMBL" id="KE525091">
    <property type="protein sequence ID" value="KFB41353.1"/>
    <property type="molecule type" value="Genomic_DNA"/>
</dbReference>
<proteinExistence type="predicted"/>
<evidence type="ECO:0000313" key="1">
    <source>
        <dbReference type="EMBL" id="KFB41353.1"/>
    </source>
</evidence>
<accession>A0A084VTQ9</accession>
<evidence type="ECO:0000313" key="2">
    <source>
        <dbReference type="EnsemblMetazoa" id="ASIC008964-PA"/>
    </source>
</evidence>
<dbReference type="Proteomes" id="UP000030765">
    <property type="component" value="Unassembled WGS sequence"/>
</dbReference>
<name>A0A084VTQ9_ANOSI</name>
<protein>
    <submittedName>
        <fullName evidence="1 2">Uncharacterized protein</fullName>
    </submittedName>
</protein>
<dbReference type="EnsemblMetazoa" id="ASIC008964-RA">
    <property type="protein sequence ID" value="ASIC008964-PA"/>
    <property type="gene ID" value="ASIC008964"/>
</dbReference>
<dbReference type="VEuPathDB" id="VectorBase:ASIC008964"/>
<reference evidence="1 3" key="1">
    <citation type="journal article" date="2014" name="BMC Genomics">
        <title>Genome sequence of Anopheles sinensis provides insight into genetics basis of mosquito competence for malaria parasites.</title>
        <authorList>
            <person name="Zhou D."/>
            <person name="Zhang D."/>
            <person name="Ding G."/>
            <person name="Shi L."/>
            <person name="Hou Q."/>
            <person name="Ye Y."/>
            <person name="Xu Y."/>
            <person name="Zhou H."/>
            <person name="Xiong C."/>
            <person name="Li S."/>
            <person name="Yu J."/>
            <person name="Hong S."/>
            <person name="Yu X."/>
            <person name="Zou P."/>
            <person name="Chen C."/>
            <person name="Chang X."/>
            <person name="Wang W."/>
            <person name="Lv Y."/>
            <person name="Sun Y."/>
            <person name="Ma L."/>
            <person name="Shen B."/>
            <person name="Zhu C."/>
        </authorList>
    </citation>
    <scope>NUCLEOTIDE SEQUENCE [LARGE SCALE GENOMIC DNA]</scope>
</reference>
<evidence type="ECO:0000313" key="3">
    <source>
        <dbReference type="Proteomes" id="UP000030765"/>
    </source>
</evidence>